<proteinExistence type="predicted"/>
<dbReference type="EMBL" id="BMAV01004185">
    <property type="protein sequence ID" value="GFY44322.1"/>
    <property type="molecule type" value="Genomic_DNA"/>
</dbReference>
<gene>
    <name evidence="2" type="ORF">TNIN_400571</name>
</gene>
<keyword evidence="3" id="KW-1185">Reference proteome</keyword>
<evidence type="ECO:0000313" key="2">
    <source>
        <dbReference type="EMBL" id="GFY44322.1"/>
    </source>
</evidence>
<evidence type="ECO:0000313" key="3">
    <source>
        <dbReference type="Proteomes" id="UP000886998"/>
    </source>
</evidence>
<dbReference type="AlphaFoldDB" id="A0A8X6X188"/>
<evidence type="ECO:0000256" key="1">
    <source>
        <dbReference type="SAM" id="MobiDB-lite"/>
    </source>
</evidence>
<protein>
    <submittedName>
        <fullName evidence="2">Uncharacterized protein</fullName>
    </submittedName>
</protein>
<organism evidence="2 3">
    <name type="scientific">Trichonephila inaurata madagascariensis</name>
    <dbReference type="NCBI Taxonomy" id="2747483"/>
    <lineage>
        <taxon>Eukaryota</taxon>
        <taxon>Metazoa</taxon>
        <taxon>Ecdysozoa</taxon>
        <taxon>Arthropoda</taxon>
        <taxon>Chelicerata</taxon>
        <taxon>Arachnida</taxon>
        <taxon>Araneae</taxon>
        <taxon>Araneomorphae</taxon>
        <taxon>Entelegynae</taxon>
        <taxon>Araneoidea</taxon>
        <taxon>Nephilidae</taxon>
        <taxon>Trichonephila</taxon>
        <taxon>Trichonephila inaurata</taxon>
    </lineage>
</organism>
<dbReference type="Proteomes" id="UP000886998">
    <property type="component" value="Unassembled WGS sequence"/>
</dbReference>
<reference evidence="2" key="1">
    <citation type="submission" date="2020-08" db="EMBL/GenBank/DDBJ databases">
        <title>Multicomponent nature underlies the extraordinary mechanical properties of spider dragline silk.</title>
        <authorList>
            <person name="Kono N."/>
            <person name="Nakamura H."/>
            <person name="Mori M."/>
            <person name="Yoshida Y."/>
            <person name="Ohtoshi R."/>
            <person name="Malay A.D."/>
            <person name="Moran D.A.P."/>
            <person name="Tomita M."/>
            <person name="Numata K."/>
            <person name="Arakawa K."/>
        </authorList>
    </citation>
    <scope>NUCLEOTIDE SEQUENCE</scope>
</reference>
<sequence length="138" mass="15652">MTLSQWSEIIAFYARFVTRKGDRETRSSLECISFSSWLQPVLDSYRMVWLFTTLGTHRNHLLLRTFFPPTVIAPKVLSPSKPLPSTRPDETPAQGLPAHSSVPLIYPLASQFQKEPSNPSTFAVVCCFCEKAFKTQKD</sequence>
<name>A0A8X6X188_9ARAC</name>
<accession>A0A8X6X188</accession>
<feature type="region of interest" description="Disordered" evidence="1">
    <location>
        <begin position="76"/>
        <end position="95"/>
    </location>
</feature>
<comment type="caution">
    <text evidence="2">The sequence shown here is derived from an EMBL/GenBank/DDBJ whole genome shotgun (WGS) entry which is preliminary data.</text>
</comment>